<feature type="transmembrane region" description="Helical" evidence="1">
    <location>
        <begin position="237"/>
        <end position="255"/>
    </location>
</feature>
<accession>A0AAV7JIP1</accession>
<keyword evidence="1" id="KW-0812">Transmembrane</keyword>
<organism evidence="3 4">
    <name type="scientific">Oopsacas minuta</name>
    <dbReference type="NCBI Taxonomy" id="111878"/>
    <lineage>
        <taxon>Eukaryota</taxon>
        <taxon>Metazoa</taxon>
        <taxon>Porifera</taxon>
        <taxon>Hexactinellida</taxon>
        <taxon>Hexasterophora</taxon>
        <taxon>Lyssacinosida</taxon>
        <taxon>Leucopsacidae</taxon>
        <taxon>Oopsacas</taxon>
    </lineage>
</organism>
<keyword evidence="4" id="KW-1185">Reference proteome</keyword>
<evidence type="ECO:0000256" key="1">
    <source>
        <dbReference type="SAM" id="Phobius"/>
    </source>
</evidence>
<dbReference type="Pfam" id="PF13873">
    <property type="entry name" value="Myb_DNA-bind_5"/>
    <property type="match status" value="1"/>
</dbReference>
<dbReference type="Gene3D" id="1.10.10.60">
    <property type="entry name" value="Homeodomain-like"/>
    <property type="match status" value="1"/>
</dbReference>
<evidence type="ECO:0000313" key="4">
    <source>
        <dbReference type="Proteomes" id="UP001165289"/>
    </source>
</evidence>
<dbReference type="PANTHER" id="PTHR23098">
    <property type="entry name" value="AGAP001331-PA-RELATED"/>
    <property type="match status" value="1"/>
</dbReference>
<dbReference type="EMBL" id="JAKMXF010000332">
    <property type="protein sequence ID" value="KAI6648305.1"/>
    <property type="molecule type" value="Genomic_DNA"/>
</dbReference>
<keyword evidence="1" id="KW-0472">Membrane</keyword>
<proteinExistence type="predicted"/>
<dbReference type="InterPro" id="IPR028002">
    <property type="entry name" value="Myb_DNA-bind_5"/>
</dbReference>
<evidence type="ECO:0000313" key="3">
    <source>
        <dbReference type="EMBL" id="KAI6648305.1"/>
    </source>
</evidence>
<comment type="caution">
    <text evidence="3">The sequence shown here is derived from an EMBL/GenBank/DDBJ whole genome shotgun (WGS) entry which is preliminary data.</text>
</comment>
<feature type="domain" description="Myb/SANT-like DNA-binding" evidence="2">
    <location>
        <begin position="9"/>
        <end position="82"/>
    </location>
</feature>
<dbReference type="PANTHER" id="PTHR23098:SF16">
    <property type="entry name" value="REGULATORY PROTEIN ZESTE"/>
    <property type="match status" value="1"/>
</dbReference>
<dbReference type="AlphaFoldDB" id="A0AAV7JIP1"/>
<protein>
    <submittedName>
        <fullName evidence="3">Myb-related transcription factor, partner of profilin-like</fullName>
    </submittedName>
</protein>
<sequence>MKTENSFTEFTQDEIMSLVDLIHDQKWKLFGALTSTMTFDDKNKIWEEISERLSELHGNVRTRDDVMKKWYNVLTKHKPCIADKLASARKTGGGPADADLDEIEAKISSIKGKEAFEGIESGIDLPLESQSSNDETKRMLMSSVPTEDIEKINFFQPAPRKRHRLETDELESTKRAILEKEDKKLEILANIDSKLDRLESKFDRVIQILQHTAADQSKTLSLLMLQTMPPLPHFQTLPLHFLLLICLHYLITFKVKVRNP</sequence>
<gene>
    <name evidence="3" type="ORF">LOD99_12114</name>
</gene>
<dbReference type="Proteomes" id="UP001165289">
    <property type="component" value="Unassembled WGS sequence"/>
</dbReference>
<dbReference type="GO" id="GO:0005634">
    <property type="term" value="C:nucleus"/>
    <property type="evidence" value="ECO:0007669"/>
    <property type="project" value="TreeGrafter"/>
</dbReference>
<keyword evidence="1" id="KW-1133">Transmembrane helix</keyword>
<evidence type="ECO:0000259" key="2">
    <source>
        <dbReference type="Pfam" id="PF13873"/>
    </source>
</evidence>
<name>A0AAV7JIP1_9METZ</name>
<reference evidence="3 4" key="1">
    <citation type="journal article" date="2023" name="BMC Biol.">
        <title>The compact genome of the sponge Oopsacas minuta (Hexactinellida) is lacking key metazoan core genes.</title>
        <authorList>
            <person name="Santini S."/>
            <person name="Schenkelaars Q."/>
            <person name="Jourda C."/>
            <person name="Duchesne M."/>
            <person name="Belahbib H."/>
            <person name="Rocher C."/>
            <person name="Selva M."/>
            <person name="Riesgo A."/>
            <person name="Vervoort M."/>
            <person name="Leys S.P."/>
            <person name="Kodjabachian L."/>
            <person name="Le Bivic A."/>
            <person name="Borchiellini C."/>
            <person name="Claverie J.M."/>
            <person name="Renard E."/>
        </authorList>
    </citation>
    <scope>NUCLEOTIDE SEQUENCE [LARGE SCALE GENOMIC DNA]</scope>
    <source>
        <strain evidence="3">SPO-2</strain>
    </source>
</reference>